<dbReference type="PANTHER" id="PTHR22893">
    <property type="entry name" value="NADH OXIDOREDUCTASE-RELATED"/>
    <property type="match status" value="1"/>
</dbReference>
<feature type="domain" description="NADH:flavin oxidoreductase/NADH oxidase N-terminal" evidence="1">
    <location>
        <begin position="4"/>
        <end position="347"/>
    </location>
</feature>
<accession>A0ABP1CAG7</accession>
<proteinExistence type="predicted"/>
<dbReference type="RefSeq" id="WP_348757617.1">
    <property type="nucleotide sequence ID" value="NZ_OZ026884.1"/>
</dbReference>
<dbReference type="InterPro" id="IPR013785">
    <property type="entry name" value="Aldolase_TIM"/>
</dbReference>
<dbReference type="EC" id="1.3.1.-" evidence="2"/>
<name>A0ABP1CAG7_9GAMM</name>
<dbReference type="PANTHER" id="PTHR22893:SF91">
    <property type="entry name" value="NADPH DEHYDROGENASE 2-RELATED"/>
    <property type="match status" value="1"/>
</dbReference>
<reference evidence="2 3" key="1">
    <citation type="submission" date="2024-04" db="EMBL/GenBank/DDBJ databases">
        <authorList>
            <person name="Cremers G."/>
        </authorList>
    </citation>
    <scope>NUCLEOTIDE SEQUENCE [LARGE SCALE GENOMIC DNA]</scope>
    <source>
        <strain evidence="2">MeCH1-AG</strain>
    </source>
</reference>
<dbReference type="SUPFAM" id="SSF51395">
    <property type="entry name" value="FMN-linked oxidoreductases"/>
    <property type="match status" value="1"/>
</dbReference>
<dbReference type="NCBIfam" id="NF007899">
    <property type="entry name" value="PRK10605.1"/>
    <property type="match status" value="1"/>
</dbReference>
<evidence type="ECO:0000313" key="2">
    <source>
        <dbReference type="EMBL" id="CAL1241086.1"/>
    </source>
</evidence>
<gene>
    <name evidence="2" type="primary">nemA</name>
    <name evidence="2" type="ORF">MECH1_V1_2310</name>
</gene>
<evidence type="ECO:0000259" key="1">
    <source>
        <dbReference type="Pfam" id="PF00724"/>
    </source>
</evidence>
<dbReference type="InterPro" id="IPR045247">
    <property type="entry name" value="Oye-like"/>
</dbReference>
<dbReference type="GO" id="GO:0016491">
    <property type="term" value="F:oxidoreductase activity"/>
    <property type="evidence" value="ECO:0007669"/>
    <property type="project" value="UniProtKB-KW"/>
</dbReference>
<dbReference type="CDD" id="cd02933">
    <property type="entry name" value="OYE_like_FMN"/>
    <property type="match status" value="1"/>
</dbReference>
<protein>
    <submittedName>
        <fullName evidence="2">N-ethylmaleimide reductase</fullName>
        <ecNumber evidence="2">1.3.1.-</ecNumber>
    </submittedName>
</protein>
<keyword evidence="3" id="KW-1185">Reference proteome</keyword>
<dbReference type="InterPro" id="IPR001155">
    <property type="entry name" value="OxRdtase_FMN_N"/>
</dbReference>
<dbReference type="Pfam" id="PF00724">
    <property type="entry name" value="Oxidored_FMN"/>
    <property type="match status" value="1"/>
</dbReference>
<dbReference type="EMBL" id="OZ026884">
    <property type="protein sequence ID" value="CAL1241086.1"/>
    <property type="molecule type" value="Genomic_DNA"/>
</dbReference>
<dbReference type="Proteomes" id="UP001497493">
    <property type="component" value="Chromosome"/>
</dbReference>
<sequence length="386" mass="42108">MPVSLFTPYSLGPYTLKNRIVMAPLTRSRSRQPGNVPTRLNALYYAQRATAGLIVSEATQISPQGQGYAWTPGIHSAEQVEGWRLVTEAVHDAGGLIFSQLWHVGRVSHPALQPGGQLPVAPSAIPVSGMAFIANERGEPAFVPFVTPRALTCEEIPDIVGQYARAARNAWDAGFDGIEIHSANGYLLDQFLNSNSNRRTDAYGGSVPNRARLLLETLEAVCGVWGSQRVGVRLSPLGTFNDMGDEDPEALFGYLAERLNDFDLAYLHLVDATYVSGNTDRDHPDPRAAELLRLIRARYRGTLILCGGYDRARAETALAEGRADLIAFGRPFIANPDLPARLRAHAPLRKPDEATFYGGGAKGYVDYPTLAQERGQEAIPDYSAYE</sequence>
<keyword evidence="2" id="KW-0560">Oxidoreductase</keyword>
<evidence type="ECO:0000313" key="3">
    <source>
        <dbReference type="Proteomes" id="UP001497493"/>
    </source>
</evidence>
<dbReference type="Gene3D" id="3.20.20.70">
    <property type="entry name" value="Aldolase class I"/>
    <property type="match status" value="1"/>
</dbReference>
<organism evidence="2 3">
    <name type="scientific">Candidatus Methylocalor cossyra</name>
    <dbReference type="NCBI Taxonomy" id="3108543"/>
    <lineage>
        <taxon>Bacteria</taxon>
        <taxon>Pseudomonadati</taxon>
        <taxon>Pseudomonadota</taxon>
        <taxon>Gammaproteobacteria</taxon>
        <taxon>Methylococcales</taxon>
        <taxon>Methylococcaceae</taxon>
        <taxon>Candidatus Methylocalor</taxon>
    </lineage>
</organism>